<dbReference type="EMBL" id="CP000854">
    <property type="protein sequence ID" value="ACC41659.1"/>
    <property type="molecule type" value="Genomic_DNA"/>
</dbReference>
<dbReference type="STRING" id="216594.MMAR_3233"/>
<keyword evidence="3" id="KW-1185">Reference proteome</keyword>
<dbReference type="Proteomes" id="UP000001190">
    <property type="component" value="Chromosome"/>
</dbReference>
<dbReference type="AlphaFoldDB" id="B2HGV6"/>
<dbReference type="KEGG" id="mmi:MMAR_3233"/>
<accession>B2HGV6</accession>
<evidence type="ECO:0000256" key="1">
    <source>
        <dbReference type="SAM" id="MobiDB-lite"/>
    </source>
</evidence>
<feature type="region of interest" description="Disordered" evidence="1">
    <location>
        <begin position="194"/>
        <end position="213"/>
    </location>
</feature>
<dbReference type="HOGENOM" id="CLU_041774_0_0_11"/>
<dbReference type="eggNOG" id="COG0308">
    <property type="taxonomic scope" value="Bacteria"/>
</dbReference>
<proteinExistence type="predicted"/>
<organism evidence="2 3">
    <name type="scientific">Mycobacterium marinum (strain ATCC BAA-535 / M)</name>
    <dbReference type="NCBI Taxonomy" id="216594"/>
    <lineage>
        <taxon>Bacteria</taxon>
        <taxon>Bacillati</taxon>
        <taxon>Actinomycetota</taxon>
        <taxon>Actinomycetes</taxon>
        <taxon>Mycobacteriales</taxon>
        <taxon>Mycobacteriaceae</taxon>
        <taxon>Mycobacterium</taxon>
        <taxon>Mycobacterium ulcerans group</taxon>
    </lineage>
</organism>
<evidence type="ECO:0000313" key="3">
    <source>
        <dbReference type="Proteomes" id="UP000001190"/>
    </source>
</evidence>
<name>B2HGV6_MYCMM</name>
<protein>
    <submittedName>
        <fullName evidence="2">Conserved hypothetical secreted protein</fullName>
    </submittedName>
</protein>
<dbReference type="OrthoDB" id="5242307at2"/>
<gene>
    <name evidence="2" type="ordered locus">MMAR_3233</name>
</gene>
<evidence type="ECO:0000313" key="2">
    <source>
        <dbReference type="EMBL" id="ACC41659.1"/>
    </source>
</evidence>
<reference evidence="2 3" key="1">
    <citation type="journal article" date="2008" name="Genome Res.">
        <title>Insights from the complete genome sequence of Mycobacterium marinum on the evolution of Mycobacterium tuberculosis.</title>
        <authorList>
            <person name="Stinear T.P."/>
            <person name="Seemann T."/>
            <person name="Harrison P.F."/>
            <person name="Jenkin G.A."/>
            <person name="Davies J.K."/>
            <person name="Johnson P.D."/>
            <person name="Abdellah Z."/>
            <person name="Arrowsmith C."/>
            <person name="Chillingworth T."/>
            <person name="Churcher C."/>
            <person name="Clarke K."/>
            <person name="Cronin A."/>
            <person name="Davis P."/>
            <person name="Goodhead I."/>
            <person name="Holroyd N."/>
            <person name="Jagels K."/>
            <person name="Lord A."/>
            <person name="Moule S."/>
            <person name="Mungall K."/>
            <person name="Norbertczak H."/>
            <person name="Quail M.A."/>
            <person name="Rabbinowitsch E."/>
            <person name="Walker D."/>
            <person name="White B."/>
            <person name="Whitehead S."/>
            <person name="Small P.L."/>
            <person name="Brosch R."/>
            <person name="Ramakrishnan L."/>
            <person name="Fischbach M.A."/>
            <person name="Parkhill J."/>
            <person name="Cole S.T."/>
        </authorList>
    </citation>
    <scope>NUCLEOTIDE SEQUENCE [LARGE SCALE GENOMIC DNA]</scope>
    <source>
        <strain evidence="3">ATCC BAA-535 / M</strain>
    </source>
</reference>
<sequence>MLRHRSRWFSIALACIFVIELVTAAAVTRHPDSAPQRSLASAEDPGPPTVVIGDRTVRLINLGGANSDLLLSRVGADIRGAVNAVVAFWGTDWAREISVVAAGSDEQFRTAAGGGTASQWADIAAVTVAERFDPGSRAVAGQRIVFAPGAVKMSATALRIVLTHELFHYAARVDTALDAPRWLTEGVADFVARPTTSRPAEAPPAALPSDDDLDIPGPARSRAYDRAWWFTRFVADTYGTTKLRDLYLAACGPGHSDLPRAALEVLGTDAAGLLAGWQQWMSVSS</sequence>